<evidence type="ECO:0000313" key="2">
    <source>
        <dbReference type="EMBL" id="MBE1606042.1"/>
    </source>
</evidence>
<proteinExistence type="predicted"/>
<dbReference type="Proteomes" id="UP000638648">
    <property type="component" value="Unassembled WGS sequence"/>
</dbReference>
<comment type="caution">
    <text evidence="2">The sequence shown here is derived from an EMBL/GenBank/DDBJ whole genome shotgun (WGS) entry which is preliminary data.</text>
</comment>
<protein>
    <submittedName>
        <fullName evidence="2">Uncharacterized protein</fullName>
    </submittedName>
</protein>
<sequence length="32" mass="2991">MTGFDGCAAGGADDSPAEHAVSMTAPAAVADP</sequence>
<name>A0A927MZ99_9ACTN</name>
<dbReference type="AlphaFoldDB" id="A0A927MZ99"/>
<dbReference type="EMBL" id="JADBEM010000001">
    <property type="protein sequence ID" value="MBE1606042.1"/>
    <property type="molecule type" value="Genomic_DNA"/>
</dbReference>
<accession>A0A927MZ99</accession>
<organism evidence="2 3">
    <name type="scientific">Actinopolymorpha pittospori</name>
    <dbReference type="NCBI Taxonomy" id="648752"/>
    <lineage>
        <taxon>Bacteria</taxon>
        <taxon>Bacillati</taxon>
        <taxon>Actinomycetota</taxon>
        <taxon>Actinomycetes</taxon>
        <taxon>Propionibacteriales</taxon>
        <taxon>Actinopolymorphaceae</taxon>
        <taxon>Actinopolymorpha</taxon>
    </lineage>
</organism>
<keyword evidence="3" id="KW-1185">Reference proteome</keyword>
<evidence type="ECO:0000313" key="3">
    <source>
        <dbReference type="Proteomes" id="UP000638648"/>
    </source>
</evidence>
<feature type="compositionally biased region" description="Low complexity" evidence="1">
    <location>
        <begin position="1"/>
        <end position="14"/>
    </location>
</feature>
<feature type="region of interest" description="Disordered" evidence="1">
    <location>
        <begin position="1"/>
        <end position="32"/>
    </location>
</feature>
<evidence type="ECO:0000256" key="1">
    <source>
        <dbReference type="SAM" id="MobiDB-lite"/>
    </source>
</evidence>
<gene>
    <name evidence="2" type="ORF">HEB94_002890</name>
</gene>
<reference evidence="2" key="1">
    <citation type="submission" date="2020-10" db="EMBL/GenBank/DDBJ databases">
        <title>Sequencing the genomes of 1000 actinobacteria strains.</title>
        <authorList>
            <person name="Klenk H.-P."/>
        </authorList>
    </citation>
    <scope>NUCLEOTIDE SEQUENCE</scope>
    <source>
        <strain evidence="2">DSM 45354</strain>
    </source>
</reference>